<evidence type="ECO:0000313" key="2">
    <source>
        <dbReference type="Proteomes" id="UP000825078"/>
    </source>
</evidence>
<dbReference type="EMBL" id="AP024613">
    <property type="protein sequence ID" value="BCV44363.1"/>
    <property type="molecule type" value="Genomic_DNA"/>
</dbReference>
<gene>
    <name evidence="1" type="ORF">TUM17379_13810</name>
</gene>
<name>A0AAD1K7Q6_9GAMM</name>
<sequence length="55" mass="6133">MPVKSFDFATIESLSKILGDTSLGITGTEISKFLSECNIDDPGFNSTKWRRLYDS</sequence>
<protein>
    <submittedName>
        <fullName evidence="1">Uncharacterized protein</fullName>
    </submittedName>
</protein>
<evidence type="ECO:0000313" key="1">
    <source>
        <dbReference type="EMBL" id="BCV44363.1"/>
    </source>
</evidence>
<reference evidence="1" key="1">
    <citation type="submission" date="2021-05" db="EMBL/GenBank/DDBJ databases">
        <title>Molecular characterization for Shewanella algae harboring chromosomal blaOXA-55-like strains isolated from clinical and environment sample.</title>
        <authorList>
            <person name="Ohama Y."/>
            <person name="Aoki K."/>
            <person name="Harada S."/>
            <person name="Moriya K."/>
            <person name="Ishii Y."/>
            <person name="Tateda K."/>
        </authorList>
    </citation>
    <scope>NUCLEOTIDE SEQUENCE</scope>
    <source>
        <strain evidence="1">TUM17379</strain>
    </source>
</reference>
<accession>A0AAD1K7Q6</accession>
<organism evidence="1 2">
    <name type="scientific">Shewanella algae</name>
    <dbReference type="NCBI Taxonomy" id="38313"/>
    <lineage>
        <taxon>Bacteria</taxon>
        <taxon>Pseudomonadati</taxon>
        <taxon>Pseudomonadota</taxon>
        <taxon>Gammaproteobacteria</taxon>
        <taxon>Alteromonadales</taxon>
        <taxon>Shewanellaceae</taxon>
        <taxon>Shewanella</taxon>
    </lineage>
</organism>
<dbReference type="AlphaFoldDB" id="A0AAD1K7Q6"/>
<proteinExistence type="predicted"/>
<dbReference type="Proteomes" id="UP000825078">
    <property type="component" value="Chromosome"/>
</dbReference>